<dbReference type="SUPFAM" id="SSF48150">
    <property type="entry name" value="DNA-glycosylase"/>
    <property type="match status" value="1"/>
</dbReference>
<evidence type="ECO:0000313" key="1">
    <source>
        <dbReference type="EMBL" id="KAA8544446.1"/>
    </source>
</evidence>
<dbReference type="OrthoDB" id="4951845at2759"/>
<dbReference type="Proteomes" id="UP000325577">
    <property type="component" value="Linkage Group LG11"/>
</dbReference>
<dbReference type="EMBL" id="CM018034">
    <property type="protein sequence ID" value="KAA8544446.1"/>
    <property type="molecule type" value="Genomic_DNA"/>
</dbReference>
<dbReference type="PANTHER" id="PTHR10242">
    <property type="entry name" value="8-OXOGUANINE DNA GLYCOSYLASE"/>
    <property type="match status" value="1"/>
</dbReference>
<dbReference type="AlphaFoldDB" id="A0A5J5BP35"/>
<proteinExistence type="predicted"/>
<evidence type="ECO:0000313" key="2">
    <source>
        <dbReference type="Proteomes" id="UP000325577"/>
    </source>
</evidence>
<reference evidence="1 2" key="1">
    <citation type="submission" date="2019-09" db="EMBL/GenBank/DDBJ databases">
        <title>A chromosome-level genome assembly of the Chinese tupelo Nyssa sinensis.</title>
        <authorList>
            <person name="Yang X."/>
            <person name="Kang M."/>
            <person name="Yang Y."/>
            <person name="Xiong H."/>
            <person name="Wang M."/>
            <person name="Zhang Z."/>
            <person name="Wang Z."/>
            <person name="Wu H."/>
            <person name="Ma T."/>
            <person name="Liu J."/>
            <person name="Xi Z."/>
        </authorList>
    </citation>
    <scope>NUCLEOTIDE SEQUENCE [LARGE SCALE GENOMIC DNA]</scope>
    <source>
        <strain evidence="1">J267</strain>
        <tissue evidence="1">Leaf</tissue>
    </source>
</reference>
<dbReference type="Gene3D" id="1.10.340.30">
    <property type="entry name" value="Hypothetical protein, domain 2"/>
    <property type="match status" value="1"/>
</dbReference>
<dbReference type="GO" id="GO:0034039">
    <property type="term" value="F:8-oxo-7,8-dihydroguanine DNA N-glycosylase activity"/>
    <property type="evidence" value="ECO:0007669"/>
    <property type="project" value="TreeGrafter"/>
</dbReference>
<organism evidence="1 2">
    <name type="scientific">Nyssa sinensis</name>
    <dbReference type="NCBI Taxonomy" id="561372"/>
    <lineage>
        <taxon>Eukaryota</taxon>
        <taxon>Viridiplantae</taxon>
        <taxon>Streptophyta</taxon>
        <taxon>Embryophyta</taxon>
        <taxon>Tracheophyta</taxon>
        <taxon>Spermatophyta</taxon>
        <taxon>Magnoliopsida</taxon>
        <taxon>eudicotyledons</taxon>
        <taxon>Gunneridae</taxon>
        <taxon>Pentapetalae</taxon>
        <taxon>asterids</taxon>
        <taxon>Cornales</taxon>
        <taxon>Nyssaceae</taxon>
        <taxon>Nyssa</taxon>
    </lineage>
</organism>
<sequence length="205" mass="23104">MNIASGSASLKGLKKRKRGSEKNNYCAQVLDQYLISDQSLGNFPTPKELASLNVEILRKYCNLGLRAAHILKFAQSVESGKLNLKKFEEVCDSASYEKLYGILKNVKGFGPFASATVLMCIGYYEKVPHDTETIRHLSQIHAIQKCNKRNVGSIIKRIYGKYAPFQCLAYWLELLDYYEKQFGRLSELPVSSYGVVTGSIRSRSK</sequence>
<protein>
    <recommendedName>
        <fullName evidence="3">HhH-GPD domain-containing protein</fullName>
    </recommendedName>
</protein>
<dbReference type="GO" id="GO:0005634">
    <property type="term" value="C:nucleus"/>
    <property type="evidence" value="ECO:0007669"/>
    <property type="project" value="TreeGrafter"/>
</dbReference>
<dbReference type="InterPro" id="IPR052054">
    <property type="entry name" value="Oxidative_DNA_repair_enzyme"/>
</dbReference>
<name>A0A5J5BP35_9ASTE</name>
<dbReference type="PANTHER" id="PTHR10242:SF7">
    <property type="entry name" value="HHH-GPD DOMAIN-CONTAINING PROTEIN"/>
    <property type="match status" value="1"/>
</dbReference>
<evidence type="ECO:0008006" key="3">
    <source>
        <dbReference type="Google" id="ProtNLM"/>
    </source>
</evidence>
<accession>A0A5J5BP35</accession>
<keyword evidence="2" id="KW-1185">Reference proteome</keyword>
<gene>
    <name evidence="1" type="ORF">F0562_022514</name>
</gene>
<dbReference type="InterPro" id="IPR011257">
    <property type="entry name" value="DNA_glycosylase"/>
</dbReference>
<dbReference type="GO" id="GO:0006285">
    <property type="term" value="P:base-excision repair, AP site formation"/>
    <property type="evidence" value="ECO:0007669"/>
    <property type="project" value="TreeGrafter"/>
</dbReference>